<dbReference type="GO" id="GO:0005829">
    <property type="term" value="C:cytosol"/>
    <property type="evidence" value="ECO:0007669"/>
    <property type="project" value="GOC"/>
</dbReference>
<dbReference type="GO" id="GO:0019905">
    <property type="term" value="F:syntaxin binding"/>
    <property type="evidence" value="ECO:0007669"/>
    <property type="project" value="TreeGrafter"/>
</dbReference>
<comment type="caution">
    <text evidence="2">The sequence shown here is derived from an EMBL/GenBank/DDBJ whole genome shotgun (WGS) entry which is preliminary data.</text>
</comment>
<protein>
    <recommendedName>
        <fullName evidence="1">Vps52 coiled-coil domain-containing protein</fullName>
    </recommendedName>
</protein>
<evidence type="ECO:0000259" key="1">
    <source>
        <dbReference type="Pfam" id="PF04129"/>
    </source>
</evidence>
<dbReference type="InterPro" id="IPR007258">
    <property type="entry name" value="Vps52"/>
</dbReference>
<accession>A0AAE0G471</accession>
<name>A0AAE0G471_9CHLO</name>
<dbReference type="GO" id="GO:0042147">
    <property type="term" value="P:retrograde transport, endosome to Golgi"/>
    <property type="evidence" value="ECO:0007669"/>
    <property type="project" value="TreeGrafter"/>
</dbReference>
<evidence type="ECO:0000313" key="3">
    <source>
        <dbReference type="Proteomes" id="UP001190700"/>
    </source>
</evidence>
<gene>
    <name evidence="2" type="ORF">CYMTET_20482</name>
</gene>
<dbReference type="InterPro" id="IPR048319">
    <property type="entry name" value="Vps52_CC"/>
</dbReference>
<proteinExistence type="predicted"/>
<sequence length="241" mass="26488">MASGETESDELRQLLSSGEEAAATEVSIAEDKSVGAQLQYSDLTLGELDFTSDEVELAGLVEELELWGDHEVVRGILSKGSDVRGHVREVDTKLREVELDSIQDYIAASDNLVSLHEQIKTCDGILEDMEDLLGGFQGDLGNISTEIKTLQEQSLSMSIKLRNRKAAEAQLGTFVEGLTVPPRLVTEILDKEVNEDYLEFCLALHTKLTFTSTNPLARKAVATQDVEPELERSEPHCALAR</sequence>
<dbReference type="EMBL" id="LGRX02009973">
    <property type="protein sequence ID" value="KAK3271152.1"/>
    <property type="molecule type" value="Genomic_DNA"/>
</dbReference>
<dbReference type="Pfam" id="PF04129">
    <property type="entry name" value="Vps52_CC"/>
    <property type="match status" value="1"/>
</dbReference>
<dbReference type="Proteomes" id="UP001190700">
    <property type="component" value="Unassembled WGS sequence"/>
</dbReference>
<organism evidence="2 3">
    <name type="scientific">Cymbomonas tetramitiformis</name>
    <dbReference type="NCBI Taxonomy" id="36881"/>
    <lineage>
        <taxon>Eukaryota</taxon>
        <taxon>Viridiplantae</taxon>
        <taxon>Chlorophyta</taxon>
        <taxon>Pyramimonadophyceae</taxon>
        <taxon>Pyramimonadales</taxon>
        <taxon>Pyramimonadaceae</taxon>
        <taxon>Cymbomonas</taxon>
    </lineage>
</organism>
<feature type="domain" description="Vps52 coiled-coil" evidence="1">
    <location>
        <begin position="104"/>
        <end position="232"/>
    </location>
</feature>
<keyword evidence="3" id="KW-1185">Reference proteome</keyword>
<dbReference type="AlphaFoldDB" id="A0AAE0G471"/>
<dbReference type="GO" id="GO:0032456">
    <property type="term" value="P:endocytic recycling"/>
    <property type="evidence" value="ECO:0007669"/>
    <property type="project" value="TreeGrafter"/>
</dbReference>
<dbReference type="PANTHER" id="PTHR14190:SF7">
    <property type="entry name" value="VACUOLAR PROTEIN SORTING-ASSOCIATED PROTEIN 52 HOMOLOG"/>
    <property type="match status" value="1"/>
</dbReference>
<evidence type="ECO:0000313" key="2">
    <source>
        <dbReference type="EMBL" id="KAK3271152.1"/>
    </source>
</evidence>
<dbReference type="PANTHER" id="PTHR14190">
    <property type="entry name" value="SUPPRESSOR OF ACTIN MUTATIONS 2/VACUOLAR PROTEIN SORTING 52"/>
    <property type="match status" value="1"/>
</dbReference>
<reference evidence="2 3" key="1">
    <citation type="journal article" date="2015" name="Genome Biol. Evol.">
        <title>Comparative Genomics of a Bacterivorous Green Alga Reveals Evolutionary Causalities and Consequences of Phago-Mixotrophic Mode of Nutrition.</title>
        <authorList>
            <person name="Burns J.A."/>
            <person name="Paasch A."/>
            <person name="Narechania A."/>
            <person name="Kim E."/>
        </authorList>
    </citation>
    <scope>NUCLEOTIDE SEQUENCE [LARGE SCALE GENOMIC DNA]</scope>
    <source>
        <strain evidence="2 3">PLY_AMNH</strain>
    </source>
</reference>
<dbReference type="GO" id="GO:0006896">
    <property type="term" value="P:Golgi to vacuole transport"/>
    <property type="evidence" value="ECO:0007669"/>
    <property type="project" value="TreeGrafter"/>
</dbReference>
<dbReference type="GO" id="GO:0000938">
    <property type="term" value="C:GARP complex"/>
    <property type="evidence" value="ECO:0007669"/>
    <property type="project" value="TreeGrafter"/>
</dbReference>